<dbReference type="Proteomes" id="UP001276659">
    <property type="component" value="Unassembled WGS sequence"/>
</dbReference>
<dbReference type="FunFam" id="3.40.1160.10:FF:000023">
    <property type="entry name" value="Probable aspartokinase"/>
    <property type="match status" value="1"/>
</dbReference>
<keyword evidence="4 7" id="KW-0418">Kinase</keyword>
<dbReference type="InterPro" id="IPR045865">
    <property type="entry name" value="ACT-like_dom_sf"/>
</dbReference>
<evidence type="ECO:0000256" key="4">
    <source>
        <dbReference type="ARBA" id="ARBA00022777"/>
    </source>
</evidence>
<dbReference type="InterPro" id="IPR001341">
    <property type="entry name" value="Asp_kinase"/>
</dbReference>
<dbReference type="InterPro" id="IPR005260">
    <property type="entry name" value="Asp_kin_monofn"/>
</dbReference>
<keyword evidence="5" id="KW-0067">ATP-binding</keyword>
<evidence type="ECO:0000256" key="7">
    <source>
        <dbReference type="RuleBase" id="RU003448"/>
    </source>
</evidence>
<dbReference type="PANTHER" id="PTHR21499:SF59">
    <property type="entry name" value="ASPARTOKINASE"/>
    <property type="match status" value="1"/>
</dbReference>
<dbReference type="GO" id="GO:0004072">
    <property type="term" value="F:aspartate kinase activity"/>
    <property type="evidence" value="ECO:0007669"/>
    <property type="project" value="UniProtKB-EC"/>
</dbReference>
<gene>
    <name evidence="9" type="ORF">OEA41_001846</name>
</gene>
<keyword evidence="3" id="KW-0547">Nucleotide-binding</keyword>
<dbReference type="Gene3D" id="3.30.70.260">
    <property type="match status" value="1"/>
</dbReference>
<sequence length="512" mass="54316">MKELDSSYVVQKFGGTSLGKLLDTITGTIIPGSLESDRVIVVCSARSGTSKSTGTTQLLLEAINHATDPSAGSGERLDSIINLIRDEHLKAIESAVVSGSVQSGPLEESIVEDCEGLRSFLHAAHTIGELSPRSQDRVIALGETLACRITAASLESKGVSAEVVLLNDIIEQAFQGSPQGPEAAYEELGAQFFEVISQKIGEAVVKCGDKVPVVTGFFGKMPTGLLQSVGRGYSDLCAAMCAVGVGARELQIWKEVDGIFTADPSKVPSARLLATVTSEEAAELTYFGSEVIHPLTMEQIQKSNIPLRLKNVKNPDGAGTVIYPTSLPSYFASVATSNGSNGYNGNTTTAYSGTSTLQSVFMRTNGYHGDGDMQNPYRRTPTAMTAKDSIVIINVLSHSNSKSHGFLAKIFERLDHHKLVVDLVTTSEKSVSLAVSSATEDESALKKATAEIGKLGTEEQALVAMNAVHANILKIPALSEQQNSFSYGQYSSGLLTVHPCIKQPSSSRKDIG</sequence>
<keyword evidence="2 7" id="KW-0808">Transferase</keyword>
<dbReference type="SUPFAM" id="SSF53633">
    <property type="entry name" value="Carbamate kinase-like"/>
    <property type="match status" value="1"/>
</dbReference>
<comment type="similarity">
    <text evidence="1 7">Belongs to the aspartokinase family.</text>
</comment>
<comment type="catalytic activity">
    <reaction evidence="6 7">
        <text>L-aspartate + ATP = 4-phospho-L-aspartate + ADP</text>
        <dbReference type="Rhea" id="RHEA:23776"/>
        <dbReference type="ChEBI" id="CHEBI:29991"/>
        <dbReference type="ChEBI" id="CHEBI:30616"/>
        <dbReference type="ChEBI" id="CHEBI:57535"/>
        <dbReference type="ChEBI" id="CHEBI:456216"/>
        <dbReference type="EC" id="2.7.2.4"/>
    </reaction>
</comment>
<dbReference type="NCBIfam" id="TIGR00657">
    <property type="entry name" value="asp_kinases"/>
    <property type="match status" value="1"/>
</dbReference>
<dbReference type="Gene3D" id="3.40.1160.10">
    <property type="entry name" value="Acetylglutamate kinase-like"/>
    <property type="match status" value="1"/>
</dbReference>
<evidence type="ECO:0000256" key="6">
    <source>
        <dbReference type="ARBA" id="ARBA00047872"/>
    </source>
</evidence>
<protein>
    <recommendedName>
        <fullName evidence="7">Aspartokinase</fullName>
        <ecNumber evidence="7">2.7.2.4</ecNumber>
    </recommendedName>
</protein>
<dbReference type="PANTHER" id="PTHR21499">
    <property type="entry name" value="ASPARTATE KINASE"/>
    <property type="match status" value="1"/>
</dbReference>
<dbReference type="EMBL" id="JASNWA010000006">
    <property type="protein sequence ID" value="KAK3174600.1"/>
    <property type="molecule type" value="Genomic_DNA"/>
</dbReference>
<reference evidence="9" key="1">
    <citation type="submission" date="2022-11" db="EMBL/GenBank/DDBJ databases">
        <title>Chromosomal genome sequence assembly and mating type (MAT) locus characterization of the leprose asexual lichenized fungus Lepraria neglecta (Nyl.) Erichsen.</title>
        <authorList>
            <person name="Allen J.L."/>
            <person name="Pfeffer B."/>
        </authorList>
    </citation>
    <scope>NUCLEOTIDE SEQUENCE</scope>
    <source>
        <strain evidence="9">Allen 5258</strain>
    </source>
</reference>
<dbReference type="PROSITE" id="PS00324">
    <property type="entry name" value="ASPARTOKINASE"/>
    <property type="match status" value="1"/>
</dbReference>
<dbReference type="InterPro" id="IPR036393">
    <property type="entry name" value="AceGlu_kinase-like_sf"/>
</dbReference>
<dbReference type="GO" id="GO:0009090">
    <property type="term" value="P:homoserine biosynthetic process"/>
    <property type="evidence" value="ECO:0007669"/>
    <property type="project" value="TreeGrafter"/>
</dbReference>
<dbReference type="GO" id="GO:0005829">
    <property type="term" value="C:cytosol"/>
    <property type="evidence" value="ECO:0007669"/>
    <property type="project" value="TreeGrafter"/>
</dbReference>
<dbReference type="PIRSF" id="PIRSF000726">
    <property type="entry name" value="Asp_kin"/>
    <property type="match status" value="1"/>
</dbReference>
<evidence type="ECO:0000313" key="9">
    <source>
        <dbReference type="EMBL" id="KAK3174600.1"/>
    </source>
</evidence>
<comment type="caution">
    <text evidence="9">The sequence shown here is derived from an EMBL/GenBank/DDBJ whole genome shotgun (WGS) entry which is preliminary data.</text>
</comment>
<dbReference type="EC" id="2.7.2.4" evidence="7"/>
<dbReference type="SUPFAM" id="SSF55021">
    <property type="entry name" value="ACT-like"/>
    <property type="match status" value="1"/>
</dbReference>
<evidence type="ECO:0000256" key="2">
    <source>
        <dbReference type="ARBA" id="ARBA00022679"/>
    </source>
</evidence>
<evidence type="ECO:0000259" key="8">
    <source>
        <dbReference type="Pfam" id="PF00696"/>
    </source>
</evidence>
<feature type="domain" description="Aspartate/glutamate/uridylate kinase" evidence="8">
    <location>
        <begin position="9"/>
        <end position="311"/>
    </location>
</feature>
<dbReference type="GO" id="GO:0005524">
    <property type="term" value="F:ATP binding"/>
    <property type="evidence" value="ECO:0007669"/>
    <property type="project" value="UniProtKB-KW"/>
</dbReference>
<evidence type="ECO:0000313" key="10">
    <source>
        <dbReference type="Proteomes" id="UP001276659"/>
    </source>
</evidence>
<dbReference type="InterPro" id="IPR001048">
    <property type="entry name" value="Asp/Glu/Uridylate_kinase"/>
</dbReference>
<proteinExistence type="inferred from homology"/>
<dbReference type="Pfam" id="PF00696">
    <property type="entry name" value="AA_kinase"/>
    <property type="match status" value="1"/>
</dbReference>
<evidence type="ECO:0000256" key="5">
    <source>
        <dbReference type="ARBA" id="ARBA00022840"/>
    </source>
</evidence>
<organism evidence="9 10">
    <name type="scientific">Lepraria neglecta</name>
    <dbReference type="NCBI Taxonomy" id="209136"/>
    <lineage>
        <taxon>Eukaryota</taxon>
        <taxon>Fungi</taxon>
        <taxon>Dikarya</taxon>
        <taxon>Ascomycota</taxon>
        <taxon>Pezizomycotina</taxon>
        <taxon>Lecanoromycetes</taxon>
        <taxon>OSLEUM clade</taxon>
        <taxon>Lecanoromycetidae</taxon>
        <taxon>Lecanorales</taxon>
        <taxon>Lecanorineae</taxon>
        <taxon>Stereocaulaceae</taxon>
        <taxon>Lepraria</taxon>
    </lineage>
</organism>
<dbReference type="InterPro" id="IPR018042">
    <property type="entry name" value="Aspartate_kinase_CS"/>
</dbReference>
<dbReference type="AlphaFoldDB" id="A0AAE0DM95"/>
<evidence type="ECO:0000256" key="3">
    <source>
        <dbReference type="ARBA" id="ARBA00022741"/>
    </source>
</evidence>
<dbReference type="GO" id="GO:0009089">
    <property type="term" value="P:lysine biosynthetic process via diaminopimelate"/>
    <property type="evidence" value="ECO:0007669"/>
    <property type="project" value="InterPro"/>
</dbReference>
<evidence type="ECO:0000256" key="1">
    <source>
        <dbReference type="ARBA" id="ARBA00010122"/>
    </source>
</evidence>
<accession>A0AAE0DM95</accession>
<name>A0AAE0DM95_9LECA</name>
<keyword evidence="10" id="KW-1185">Reference proteome</keyword>